<keyword evidence="2 4" id="KW-0238">DNA-binding</keyword>
<dbReference type="InterPro" id="IPR036271">
    <property type="entry name" value="Tet_transcr_reg_TetR-rel_C_sf"/>
</dbReference>
<dbReference type="Pfam" id="PF21351">
    <property type="entry name" value="TetR_C_41"/>
    <property type="match status" value="1"/>
</dbReference>
<evidence type="ECO:0000259" key="5">
    <source>
        <dbReference type="PROSITE" id="PS50977"/>
    </source>
</evidence>
<evidence type="ECO:0000256" key="2">
    <source>
        <dbReference type="ARBA" id="ARBA00023125"/>
    </source>
</evidence>
<feature type="domain" description="HTH tetR-type" evidence="5">
    <location>
        <begin position="16"/>
        <end position="76"/>
    </location>
</feature>
<dbReference type="Proteomes" id="UP001612741">
    <property type="component" value="Unassembled WGS sequence"/>
</dbReference>
<evidence type="ECO:0000256" key="1">
    <source>
        <dbReference type="ARBA" id="ARBA00023015"/>
    </source>
</evidence>
<evidence type="ECO:0000313" key="6">
    <source>
        <dbReference type="EMBL" id="MFI6500962.1"/>
    </source>
</evidence>
<name>A0ABW7YYF7_9ACTN</name>
<dbReference type="Gene3D" id="1.10.357.10">
    <property type="entry name" value="Tetracycline Repressor, domain 2"/>
    <property type="match status" value="1"/>
</dbReference>
<dbReference type="SUPFAM" id="SSF46689">
    <property type="entry name" value="Homeodomain-like"/>
    <property type="match status" value="1"/>
</dbReference>
<gene>
    <name evidence="6" type="ORF">ACIBG2_26540</name>
</gene>
<reference evidence="6 7" key="1">
    <citation type="submission" date="2024-10" db="EMBL/GenBank/DDBJ databases">
        <title>The Natural Products Discovery Center: Release of the First 8490 Sequenced Strains for Exploring Actinobacteria Biosynthetic Diversity.</title>
        <authorList>
            <person name="Kalkreuter E."/>
            <person name="Kautsar S.A."/>
            <person name="Yang D."/>
            <person name="Bader C.D."/>
            <person name="Teijaro C.N."/>
            <person name="Fluegel L."/>
            <person name="Davis C.M."/>
            <person name="Simpson J.R."/>
            <person name="Lauterbach L."/>
            <person name="Steele A.D."/>
            <person name="Gui C."/>
            <person name="Meng S."/>
            <person name="Li G."/>
            <person name="Viehrig K."/>
            <person name="Ye F."/>
            <person name="Su P."/>
            <person name="Kiefer A.F."/>
            <person name="Nichols A."/>
            <person name="Cepeda A.J."/>
            <person name="Yan W."/>
            <person name="Fan B."/>
            <person name="Jiang Y."/>
            <person name="Adhikari A."/>
            <person name="Zheng C.-J."/>
            <person name="Schuster L."/>
            <person name="Cowan T.M."/>
            <person name="Smanski M.J."/>
            <person name="Chevrette M.G."/>
            <person name="De Carvalho L.P.S."/>
            <person name="Shen B."/>
        </authorList>
    </citation>
    <scope>NUCLEOTIDE SEQUENCE [LARGE SCALE GENOMIC DNA]</scope>
    <source>
        <strain evidence="6 7">NPDC050545</strain>
    </source>
</reference>
<feature type="DNA-binding region" description="H-T-H motif" evidence="4">
    <location>
        <begin position="39"/>
        <end position="58"/>
    </location>
</feature>
<dbReference type="SUPFAM" id="SSF48498">
    <property type="entry name" value="Tetracyclin repressor-like, C-terminal domain"/>
    <property type="match status" value="1"/>
</dbReference>
<dbReference type="EMBL" id="JBITGY010000007">
    <property type="protein sequence ID" value="MFI6500962.1"/>
    <property type="molecule type" value="Genomic_DNA"/>
</dbReference>
<dbReference type="InterPro" id="IPR001647">
    <property type="entry name" value="HTH_TetR"/>
</dbReference>
<evidence type="ECO:0000313" key="7">
    <source>
        <dbReference type="Proteomes" id="UP001612741"/>
    </source>
</evidence>
<keyword evidence="1" id="KW-0805">Transcription regulation</keyword>
<organism evidence="6 7">
    <name type="scientific">Nonomuraea typhae</name>
    <dbReference type="NCBI Taxonomy" id="2603600"/>
    <lineage>
        <taxon>Bacteria</taxon>
        <taxon>Bacillati</taxon>
        <taxon>Actinomycetota</taxon>
        <taxon>Actinomycetes</taxon>
        <taxon>Streptosporangiales</taxon>
        <taxon>Streptosporangiaceae</taxon>
        <taxon>Nonomuraea</taxon>
    </lineage>
</organism>
<dbReference type="PANTHER" id="PTHR30055:SF234">
    <property type="entry name" value="HTH-TYPE TRANSCRIPTIONAL REGULATOR BETI"/>
    <property type="match status" value="1"/>
</dbReference>
<dbReference type="InterPro" id="IPR009057">
    <property type="entry name" value="Homeodomain-like_sf"/>
</dbReference>
<dbReference type="InterPro" id="IPR050109">
    <property type="entry name" value="HTH-type_TetR-like_transc_reg"/>
</dbReference>
<dbReference type="RefSeq" id="WP_397085192.1">
    <property type="nucleotide sequence ID" value="NZ_JBITGY010000007.1"/>
</dbReference>
<sequence>MSTGGPDVSTRAEQREQTRLTLLRESRRLFATEGYGAVGLSEIVAAAGVTKGALYHHFASKTELFRAVLEQVQQEVGERVAAAADAAAEPWDQLVAGCQAFLTVSTDPAYQRIMLVDGPALLGWAEWRRLDDDNSARHLAEALTELIAQGVIAAQPVEPLTRLLSGAMNEAAQWLAAEGGPHELADTQAALSGLLEGLRT</sequence>
<dbReference type="PANTHER" id="PTHR30055">
    <property type="entry name" value="HTH-TYPE TRANSCRIPTIONAL REGULATOR RUTR"/>
    <property type="match status" value="1"/>
</dbReference>
<dbReference type="PRINTS" id="PR00455">
    <property type="entry name" value="HTHTETR"/>
</dbReference>
<dbReference type="InterPro" id="IPR049484">
    <property type="entry name" value="Rv0078-like_C"/>
</dbReference>
<dbReference type="PROSITE" id="PS50977">
    <property type="entry name" value="HTH_TETR_2"/>
    <property type="match status" value="1"/>
</dbReference>
<evidence type="ECO:0000256" key="3">
    <source>
        <dbReference type="ARBA" id="ARBA00023163"/>
    </source>
</evidence>
<keyword evidence="3" id="KW-0804">Transcription</keyword>
<keyword evidence="7" id="KW-1185">Reference proteome</keyword>
<accession>A0ABW7YYF7</accession>
<proteinExistence type="predicted"/>
<dbReference type="Pfam" id="PF00440">
    <property type="entry name" value="TetR_N"/>
    <property type="match status" value="1"/>
</dbReference>
<comment type="caution">
    <text evidence="6">The sequence shown here is derived from an EMBL/GenBank/DDBJ whole genome shotgun (WGS) entry which is preliminary data.</text>
</comment>
<evidence type="ECO:0000256" key="4">
    <source>
        <dbReference type="PROSITE-ProRule" id="PRU00335"/>
    </source>
</evidence>
<protein>
    <submittedName>
        <fullName evidence="6">TetR/AcrR family transcriptional regulator</fullName>
    </submittedName>
</protein>